<name>A0A183HTB9_9BILA</name>
<evidence type="ECO:0000313" key="2">
    <source>
        <dbReference type="Proteomes" id="UP000267606"/>
    </source>
</evidence>
<organism evidence="3">
    <name type="scientific">Onchocerca flexuosa</name>
    <dbReference type="NCBI Taxonomy" id="387005"/>
    <lineage>
        <taxon>Eukaryota</taxon>
        <taxon>Metazoa</taxon>
        <taxon>Ecdysozoa</taxon>
        <taxon>Nematoda</taxon>
        <taxon>Chromadorea</taxon>
        <taxon>Rhabditida</taxon>
        <taxon>Spirurina</taxon>
        <taxon>Spiruromorpha</taxon>
        <taxon>Filarioidea</taxon>
        <taxon>Onchocercidae</taxon>
        <taxon>Onchocerca</taxon>
    </lineage>
</organism>
<protein>
    <submittedName>
        <fullName evidence="1 3">Uncharacterized protein</fullName>
    </submittedName>
</protein>
<dbReference type="EMBL" id="UZAJ01014654">
    <property type="protein sequence ID" value="VDO70926.1"/>
    <property type="molecule type" value="Genomic_DNA"/>
</dbReference>
<evidence type="ECO:0000313" key="1">
    <source>
        <dbReference type="EMBL" id="VDO70926.1"/>
    </source>
</evidence>
<dbReference type="Proteomes" id="UP000267606">
    <property type="component" value="Unassembled WGS sequence"/>
</dbReference>
<reference evidence="1 2" key="2">
    <citation type="submission" date="2018-11" db="EMBL/GenBank/DDBJ databases">
        <authorList>
            <consortium name="Pathogen Informatics"/>
        </authorList>
    </citation>
    <scope>NUCLEOTIDE SEQUENCE [LARGE SCALE GENOMIC DNA]</scope>
</reference>
<dbReference type="AlphaFoldDB" id="A0A183HTB9"/>
<sequence length="67" mass="7502">MIVGGREVEGGVTRQSPVWQFGCSSILISRRNGYTEGQVTCHLDKVTFPFSVIIIIKWNNGMELLEC</sequence>
<dbReference type="WBParaSite" id="OFLC_0001073101-mRNA-1">
    <property type="protein sequence ID" value="OFLC_0001073101-mRNA-1"/>
    <property type="gene ID" value="OFLC_0001073101"/>
</dbReference>
<gene>
    <name evidence="1" type="ORF">OFLC_LOCUS10737</name>
</gene>
<accession>A0A183HTB9</accession>
<keyword evidence="2" id="KW-1185">Reference proteome</keyword>
<evidence type="ECO:0000313" key="3">
    <source>
        <dbReference type="WBParaSite" id="OFLC_0001073101-mRNA-1"/>
    </source>
</evidence>
<proteinExistence type="predicted"/>
<reference evidence="3" key="1">
    <citation type="submission" date="2016-06" db="UniProtKB">
        <authorList>
            <consortium name="WormBaseParasite"/>
        </authorList>
    </citation>
    <scope>IDENTIFICATION</scope>
</reference>